<evidence type="ECO:0000256" key="1">
    <source>
        <dbReference type="SAM" id="MobiDB-lite"/>
    </source>
</evidence>
<evidence type="ECO:0000313" key="3">
    <source>
        <dbReference type="EMBL" id="KAI0531489.1"/>
    </source>
</evidence>
<dbReference type="EMBL" id="JAGYWB010000014">
    <property type="protein sequence ID" value="KAI0499237.1"/>
    <property type="molecule type" value="Genomic_DNA"/>
</dbReference>
<evidence type="ECO:0000313" key="2">
    <source>
        <dbReference type="EMBL" id="KAI0499237.1"/>
    </source>
</evidence>
<gene>
    <name evidence="3" type="ORF">KFK09_001045</name>
    <name evidence="2" type="ORF">KFK09_020140</name>
</gene>
<evidence type="ECO:0000313" key="4">
    <source>
        <dbReference type="Proteomes" id="UP000829196"/>
    </source>
</evidence>
<feature type="region of interest" description="Disordered" evidence="1">
    <location>
        <begin position="27"/>
        <end position="53"/>
    </location>
</feature>
<proteinExistence type="predicted"/>
<name>A0A8T3CFM1_DENNO</name>
<accession>A0A8T3CFM1</accession>
<dbReference type="Proteomes" id="UP000829196">
    <property type="component" value="Unassembled WGS sequence"/>
</dbReference>
<comment type="caution">
    <text evidence="3">The sequence shown here is derived from an EMBL/GenBank/DDBJ whole genome shotgun (WGS) entry which is preliminary data.</text>
</comment>
<dbReference type="AlphaFoldDB" id="A0A8T3CFM1"/>
<reference evidence="3" key="1">
    <citation type="journal article" date="2022" name="Front. Genet.">
        <title>Chromosome-Scale Assembly of the Dendrobium nobile Genome Provides Insights Into the Molecular Mechanism of the Biosynthesis of the Medicinal Active Ingredient of Dendrobium.</title>
        <authorList>
            <person name="Xu Q."/>
            <person name="Niu S.-C."/>
            <person name="Li K.-L."/>
            <person name="Zheng P.-J."/>
            <person name="Zhang X.-J."/>
            <person name="Jia Y."/>
            <person name="Liu Y."/>
            <person name="Niu Y.-X."/>
            <person name="Yu L.-H."/>
            <person name="Chen D.-F."/>
            <person name="Zhang G.-Q."/>
        </authorList>
    </citation>
    <scope>NUCLEOTIDE SEQUENCE</scope>
    <source>
        <tissue evidence="3">Leaf</tissue>
    </source>
</reference>
<keyword evidence="4" id="KW-1185">Reference proteome</keyword>
<dbReference type="EMBL" id="JAGYWB010000001">
    <property type="protein sequence ID" value="KAI0531489.1"/>
    <property type="molecule type" value="Genomic_DNA"/>
</dbReference>
<protein>
    <submittedName>
        <fullName evidence="3">Uncharacterized protein</fullName>
    </submittedName>
</protein>
<feature type="compositionally biased region" description="Basic residues" evidence="1">
    <location>
        <begin position="29"/>
        <end position="38"/>
    </location>
</feature>
<organism evidence="3 4">
    <name type="scientific">Dendrobium nobile</name>
    <name type="common">Orchid</name>
    <dbReference type="NCBI Taxonomy" id="94219"/>
    <lineage>
        <taxon>Eukaryota</taxon>
        <taxon>Viridiplantae</taxon>
        <taxon>Streptophyta</taxon>
        <taxon>Embryophyta</taxon>
        <taxon>Tracheophyta</taxon>
        <taxon>Spermatophyta</taxon>
        <taxon>Magnoliopsida</taxon>
        <taxon>Liliopsida</taxon>
        <taxon>Asparagales</taxon>
        <taxon>Orchidaceae</taxon>
        <taxon>Epidendroideae</taxon>
        <taxon>Malaxideae</taxon>
        <taxon>Dendrobiinae</taxon>
        <taxon>Dendrobium</taxon>
    </lineage>
</organism>
<sequence length="53" mass="6254">MSRKAQSKEIRYQFFDQPRYASNILKIQQGRKRERTRKIVGASSPKLSIDQTI</sequence>